<protein>
    <submittedName>
        <fullName evidence="1">Uncharacterized protein</fullName>
    </submittedName>
</protein>
<evidence type="ECO:0000313" key="1">
    <source>
        <dbReference type="EMBL" id="AXO14709.1"/>
    </source>
</evidence>
<keyword evidence="2" id="KW-1185">Reference proteome</keyword>
<proteinExistence type="predicted"/>
<dbReference type="Proteomes" id="UP000256971">
    <property type="component" value="Chromosome"/>
</dbReference>
<reference evidence="1 2" key="1">
    <citation type="submission" date="2018-08" db="EMBL/GenBank/DDBJ databases">
        <title>Complete genome sequence of type strain Thalassospira indica MCCC 1A01103T, isolated from isolated from deep seawater of the Indian Ocean.</title>
        <authorList>
            <person name="Liu Y."/>
        </authorList>
    </citation>
    <scope>NUCLEOTIDE SEQUENCE [LARGE SCALE GENOMIC DNA]</scope>
    <source>
        <strain evidence="1 2">PB8BT</strain>
    </source>
</reference>
<dbReference type="RefSeq" id="WP_064789551.1">
    <property type="nucleotide sequence ID" value="NZ_CP031555.1"/>
</dbReference>
<evidence type="ECO:0000313" key="2">
    <source>
        <dbReference type="Proteomes" id="UP000256971"/>
    </source>
</evidence>
<sequence>MPAIIHVKLSGEGDFGPVDLECAIPPARLPVVMAALFGQAPAAPGMAVDAVHGSVPGVSGGGRPRENGAVDVFANEGAGGKVNDRAATAASGVQGTGEAYSANGNTGDAAFSGAVDPGMFITGFVGSFADLVGRLQPRGFAEIILLAAIWLQYRDGRSFVTRGDVRRLLRRQNHLRMPRNFSRDFHAAVARDYLEEVEGEDGYTVAAEGFRWFRDECMK</sequence>
<organism evidence="1 2">
    <name type="scientific">Thalassospira indica</name>
    <dbReference type="NCBI Taxonomy" id="1891279"/>
    <lineage>
        <taxon>Bacteria</taxon>
        <taxon>Pseudomonadati</taxon>
        <taxon>Pseudomonadota</taxon>
        <taxon>Alphaproteobacteria</taxon>
        <taxon>Rhodospirillales</taxon>
        <taxon>Thalassospiraceae</taxon>
        <taxon>Thalassospira</taxon>
    </lineage>
</organism>
<gene>
    <name evidence="1" type="ORF">DY252_11190</name>
</gene>
<dbReference type="EMBL" id="CP031555">
    <property type="protein sequence ID" value="AXO14709.1"/>
    <property type="molecule type" value="Genomic_DNA"/>
</dbReference>
<name>A0ABM6XZQ4_9PROT</name>
<accession>A0ABM6XZQ4</accession>